<dbReference type="PANTHER" id="PTHR37313">
    <property type="entry name" value="UPF0749 PROTEIN RV1825"/>
    <property type="match status" value="1"/>
</dbReference>
<dbReference type="InterPro" id="IPR010273">
    <property type="entry name" value="DUF881"/>
</dbReference>
<keyword evidence="4" id="KW-1133">Transmembrane helix</keyword>
<dbReference type="PANTHER" id="PTHR37313:SF1">
    <property type="entry name" value="UPF0749 PROTEIN RV1823"/>
    <property type="match status" value="1"/>
</dbReference>
<protein>
    <recommendedName>
        <fullName evidence="7">DUF881 domain-containing protein</fullName>
    </recommendedName>
</protein>
<keyword evidence="4" id="KW-0812">Transmembrane</keyword>
<keyword evidence="4" id="KW-0472">Membrane</keyword>
<organism evidence="5 6">
    <name type="scientific">Bifidobacterium bohemicum DSM 22767</name>
    <dbReference type="NCBI Taxonomy" id="1437606"/>
    <lineage>
        <taxon>Bacteria</taxon>
        <taxon>Bacillati</taxon>
        <taxon>Actinomycetota</taxon>
        <taxon>Actinomycetes</taxon>
        <taxon>Bifidobacteriales</taxon>
        <taxon>Bifidobacteriaceae</taxon>
        <taxon>Bifidobacterium</taxon>
    </lineage>
</organism>
<dbReference type="eggNOG" id="COG3879">
    <property type="taxonomic scope" value="Bacteria"/>
</dbReference>
<keyword evidence="2" id="KW-0175">Coiled coil</keyword>
<dbReference type="Proteomes" id="UP000029096">
    <property type="component" value="Unassembled WGS sequence"/>
</dbReference>
<proteinExistence type="inferred from homology"/>
<dbReference type="RefSeq" id="WP_033520174.1">
    <property type="nucleotide sequence ID" value="NZ_JDUS01000001.1"/>
</dbReference>
<feature type="region of interest" description="Disordered" evidence="3">
    <location>
        <begin position="37"/>
        <end position="56"/>
    </location>
</feature>
<evidence type="ECO:0000313" key="6">
    <source>
        <dbReference type="Proteomes" id="UP000029096"/>
    </source>
</evidence>
<evidence type="ECO:0000256" key="2">
    <source>
        <dbReference type="SAM" id="Coils"/>
    </source>
</evidence>
<accession>A0A086ZJB2</accession>
<dbReference type="OrthoDB" id="3218134at2"/>
<dbReference type="Pfam" id="PF05949">
    <property type="entry name" value="DUF881"/>
    <property type="match status" value="1"/>
</dbReference>
<feature type="coiled-coil region" evidence="2">
    <location>
        <begin position="124"/>
        <end position="151"/>
    </location>
</feature>
<dbReference type="Gene3D" id="3.30.70.1880">
    <property type="entry name" value="Protein of unknown function DUF881"/>
    <property type="match status" value="1"/>
</dbReference>
<evidence type="ECO:0000256" key="4">
    <source>
        <dbReference type="SAM" id="Phobius"/>
    </source>
</evidence>
<comment type="caution">
    <text evidence="5">The sequence shown here is derived from an EMBL/GenBank/DDBJ whole genome shotgun (WGS) entry which is preliminary data.</text>
</comment>
<feature type="transmembrane region" description="Helical" evidence="4">
    <location>
        <begin position="91"/>
        <end position="112"/>
    </location>
</feature>
<dbReference type="GO" id="GO:0005886">
    <property type="term" value="C:plasma membrane"/>
    <property type="evidence" value="ECO:0007669"/>
    <property type="project" value="TreeGrafter"/>
</dbReference>
<evidence type="ECO:0000256" key="3">
    <source>
        <dbReference type="SAM" id="MobiDB-lite"/>
    </source>
</evidence>
<keyword evidence="6" id="KW-1185">Reference proteome</keyword>
<dbReference type="AlphaFoldDB" id="A0A086ZJB2"/>
<comment type="similarity">
    <text evidence="1">Belongs to the UPF0749 family.</text>
</comment>
<evidence type="ECO:0000256" key="1">
    <source>
        <dbReference type="ARBA" id="ARBA00009108"/>
    </source>
</evidence>
<name>A0A086ZJB2_9BIFI</name>
<dbReference type="EMBL" id="JGYP01000001">
    <property type="protein sequence ID" value="KFI46612.1"/>
    <property type="molecule type" value="Genomic_DNA"/>
</dbReference>
<reference evidence="5 6" key="1">
    <citation type="submission" date="2014-03" db="EMBL/GenBank/DDBJ databases">
        <title>Genomics of Bifidobacteria.</title>
        <authorList>
            <person name="Ventura M."/>
            <person name="Milani C."/>
            <person name="Lugli G.A."/>
        </authorList>
    </citation>
    <scope>NUCLEOTIDE SEQUENCE [LARGE SCALE GENOMIC DNA]</scope>
    <source>
        <strain evidence="5 6">DSM 22767</strain>
    </source>
</reference>
<evidence type="ECO:0008006" key="7">
    <source>
        <dbReference type="Google" id="ProtNLM"/>
    </source>
</evidence>
<dbReference type="STRING" id="1437606.BBOH_0084"/>
<sequence length="326" mass="36012">MRNLDGMPRTFPVNATNAPVRRRAVFSRGAVGIDANHVGATDDQTLQQRHRRRPDDDSLRLIDDLTNRPMDPLFSDALLTQKRPRSPLTVFLTKMVVFVLCIVVGMAGAIFVRQLHTDPRKQVRESLIGELQQENTNFDKLNNEVNRLHADVVKKTRTMPVDVDDPTLNSDEMSNGMIAVKGSGVVITVADPGAANDKQPGFNPREKTTGHFKRVVTDADLQHVVRLLWQHGAEAIAINGNRVGVSTSVRTAGQTILIGINQVTSPYNIEAIGDAKDMRTVFDAPASAQFYRELNDAGIHPQVRPAVTLKLPAAESKDLTYAKERE</sequence>
<gene>
    <name evidence="5" type="ORF">BBOH_0084</name>
</gene>
<evidence type="ECO:0000313" key="5">
    <source>
        <dbReference type="EMBL" id="KFI46612.1"/>
    </source>
</evidence>